<organism evidence="1 2">
    <name type="scientific">Naganishia onofrii</name>
    <dbReference type="NCBI Taxonomy" id="1851511"/>
    <lineage>
        <taxon>Eukaryota</taxon>
        <taxon>Fungi</taxon>
        <taxon>Dikarya</taxon>
        <taxon>Basidiomycota</taxon>
        <taxon>Agaricomycotina</taxon>
        <taxon>Tremellomycetes</taxon>
        <taxon>Filobasidiales</taxon>
        <taxon>Filobasidiaceae</taxon>
        <taxon>Naganishia</taxon>
    </lineage>
</organism>
<comment type="caution">
    <text evidence="1">The sequence shown here is derived from an EMBL/GenBank/DDBJ whole genome shotgun (WGS) entry which is preliminary data.</text>
</comment>
<proteinExistence type="predicted"/>
<dbReference type="Proteomes" id="UP001234202">
    <property type="component" value="Unassembled WGS sequence"/>
</dbReference>
<gene>
    <name evidence="1" type="ORF">QFC24_003814</name>
</gene>
<name>A0ACC2XIE0_9TREE</name>
<accession>A0ACC2XIE0</accession>
<sequence length="845" mass="93940">MPQLQTSRSDILAADAVDQTTPTFIEGRQVLNIHQVKTAEQALHDIVVRLRPTKNDPAEDSRPNTALNDIWQAFSQLVQPDRQHLNDCPSTISLLDLPIHQFRRLAPFAPFVANVMDEYMSAAPLERNDMLSKAAQLSQWCLLSSILFGTPPILDAPLAVPGRQDRSTQSSGQHSLQEIPQSRWPAKSTKSRTPVQPKSKLAQAHEIESCQNVCFTLLSAVGNQSPSSANGSLGGSAAATMTFIEDTLGALDINIQALIARQKNQDKSRHMLHLTIQERATKPVVDLVARWIEASRLLQNGGNSSATAVSGGMAAVPRILYRESMRDIAGKLRHRLKDDLVDDNQINSILGSCLLEKSENIISRLHRLMKHRNKDELLFLWQSCSPIIKAQSDNEIRTNIISLFLTTSLANLPDTKSPSNEIQAVLAEIYSLLPKPTPLPVYHSLLSLYAGINTTTSPDHQETGNTVLSSQASLQNLLATWSRMKAEKVTPDIKAYTILMTGLGKKGDYQALQRVWEELVNDAGCKALWQEEEGTAEAYPPIRILNHFISTLFNLPTVTGSSTLALSLFDYVCDPKSAYQPDMFTVNIVLRHYARKKDLDAIIRLMDRLPSFRLTPDLVTYTTLIGGLLDSGRPDTARGILDVMQKTGVQPNAYVYSLLIADLAKKGTAEAMKSAEALLQQMKAVGLKATAVTWTALASGYFRAHMVKEGLGAIKRFQDKGIELTRVSYNMVLRSILYSDMDAVPAAEIEHFFRGKLGGSHRNLVISNSNTDASLLLLQNMIDNRIEPDLDTWQLVLDSLSRQEKWTQADSVIQLMYSRRFVVKEGSLLARVVQQIRNREKTRRR</sequence>
<keyword evidence="2" id="KW-1185">Reference proteome</keyword>
<dbReference type="EMBL" id="JASBWV010000012">
    <property type="protein sequence ID" value="KAJ9123598.1"/>
    <property type="molecule type" value="Genomic_DNA"/>
</dbReference>
<protein>
    <submittedName>
        <fullName evidence="1">Uncharacterized protein</fullName>
    </submittedName>
</protein>
<reference evidence="1" key="1">
    <citation type="submission" date="2023-04" db="EMBL/GenBank/DDBJ databases">
        <title>Draft Genome sequencing of Naganishia species isolated from polar environments using Oxford Nanopore Technology.</title>
        <authorList>
            <person name="Leo P."/>
            <person name="Venkateswaran K."/>
        </authorList>
    </citation>
    <scope>NUCLEOTIDE SEQUENCE</scope>
    <source>
        <strain evidence="1">DBVPG 5303</strain>
    </source>
</reference>
<evidence type="ECO:0000313" key="2">
    <source>
        <dbReference type="Proteomes" id="UP001234202"/>
    </source>
</evidence>
<evidence type="ECO:0000313" key="1">
    <source>
        <dbReference type="EMBL" id="KAJ9123598.1"/>
    </source>
</evidence>